<dbReference type="RefSeq" id="WP_091949404.1">
    <property type="nucleotide sequence ID" value="NZ_FOSV01000016.1"/>
</dbReference>
<evidence type="ECO:0000313" key="3">
    <source>
        <dbReference type="Proteomes" id="UP000198804"/>
    </source>
</evidence>
<name>A0A1I4I7L6_9HYPH</name>
<keyword evidence="3" id="KW-1185">Reference proteome</keyword>
<dbReference type="InterPro" id="IPR050678">
    <property type="entry name" value="DNA_Partitioning_ATPase"/>
</dbReference>
<evidence type="ECO:0000259" key="1">
    <source>
        <dbReference type="Pfam" id="PF13614"/>
    </source>
</evidence>
<dbReference type="OrthoDB" id="9777757at2"/>
<accession>A0A1I4I7L6</accession>
<dbReference type="Gene3D" id="3.40.50.300">
    <property type="entry name" value="P-loop containing nucleotide triphosphate hydrolases"/>
    <property type="match status" value="1"/>
</dbReference>
<reference evidence="3" key="1">
    <citation type="submission" date="2016-10" db="EMBL/GenBank/DDBJ databases">
        <authorList>
            <person name="Varghese N."/>
            <person name="Submissions S."/>
        </authorList>
    </citation>
    <scope>NUCLEOTIDE SEQUENCE [LARGE SCALE GENOMIC DNA]</scope>
    <source>
        <strain evidence="3">CGMCC 1.6474</strain>
    </source>
</reference>
<protein>
    <submittedName>
        <fullName evidence="2">Cellulose biosynthesis protein BcsQ</fullName>
    </submittedName>
</protein>
<dbReference type="STRING" id="414703.SAMN04488125_11696"/>
<dbReference type="SUPFAM" id="SSF52540">
    <property type="entry name" value="P-loop containing nucleoside triphosphate hydrolases"/>
    <property type="match status" value="1"/>
</dbReference>
<dbReference type="Pfam" id="PF13614">
    <property type="entry name" value="AAA_31"/>
    <property type="match status" value="1"/>
</dbReference>
<dbReference type="PANTHER" id="PTHR13696">
    <property type="entry name" value="P-LOOP CONTAINING NUCLEOSIDE TRIPHOSPHATE HYDROLASE"/>
    <property type="match status" value="1"/>
</dbReference>
<dbReference type="AlphaFoldDB" id="A0A1I4I7L6"/>
<dbReference type="EMBL" id="FOSV01000016">
    <property type="protein sequence ID" value="SFL50063.1"/>
    <property type="molecule type" value="Genomic_DNA"/>
</dbReference>
<dbReference type="Proteomes" id="UP000198804">
    <property type="component" value="Unassembled WGS sequence"/>
</dbReference>
<evidence type="ECO:0000313" key="2">
    <source>
        <dbReference type="EMBL" id="SFL50063.1"/>
    </source>
</evidence>
<sequence length="299" mass="32509">MSGKLIAVANMKGGVGKTTTVVMLAEALAADGARVLVVDLDPQASVSVCLAGDDLLAQMISRGRTLEAYLALKIITRHKPDLRARIQPGVSLTTHKNRPLELSLLPSGPHLRLVEREILYELTERKFSMSDIEGRLWTLFQDEFAPLAQDYDYVFFDCAPGISPMTEVAVRAADLVLVTSIPDFLSTYGLNAFVETIWRHSGRKDGHIRPRSAPYVLVTRYQAQVRQHQQTLARLVAEAEAGDAGFRLLDTRVPQAAALADALVPVGGAPPTFSAKYGAHVPNVLIPLVAEVKDILHGA</sequence>
<dbReference type="CDD" id="cd02042">
    <property type="entry name" value="ParAB_family"/>
    <property type="match status" value="1"/>
</dbReference>
<dbReference type="InterPro" id="IPR027417">
    <property type="entry name" value="P-loop_NTPase"/>
</dbReference>
<gene>
    <name evidence="2" type="ORF">SAMN04488125_11696</name>
</gene>
<proteinExistence type="predicted"/>
<dbReference type="InterPro" id="IPR025669">
    <property type="entry name" value="AAA_dom"/>
</dbReference>
<feature type="domain" description="AAA" evidence="1">
    <location>
        <begin position="4"/>
        <end position="198"/>
    </location>
</feature>
<organism evidence="2 3">
    <name type="scientific">Methylorubrum salsuginis</name>
    <dbReference type="NCBI Taxonomy" id="414703"/>
    <lineage>
        <taxon>Bacteria</taxon>
        <taxon>Pseudomonadati</taxon>
        <taxon>Pseudomonadota</taxon>
        <taxon>Alphaproteobacteria</taxon>
        <taxon>Hyphomicrobiales</taxon>
        <taxon>Methylobacteriaceae</taxon>
        <taxon>Methylorubrum</taxon>
    </lineage>
</organism>
<dbReference type="PANTHER" id="PTHR13696:SF52">
    <property type="entry name" value="PARA FAMILY PROTEIN CT_582"/>
    <property type="match status" value="1"/>
</dbReference>